<dbReference type="Pfam" id="PF00248">
    <property type="entry name" value="Aldo_ket_red"/>
    <property type="match status" value="2"/>
</dbReference>
<dbReference type="PRINTS" id="PR00069">
    <property type="entry name" value="ALDKETRDTASE"/>
</dbReference>
<comment type="similarity">
    <text evidence="1">Belongs to the aldo/keto reductase family.</text>
</comment>
<dbReference type="InterPro" id="IPR020471">
    <property type="entry name" value="AKR"/>
</dbReference>
<evidence type="ECO:0000256" key="3">
    <source>
        <dbReference type="ARBA" id="ARBA00023002"/>
    </source>
</evidence>
<comment type="caution">
    <text evidence="5">The sequence shown here is derived from an EMBL/GenBank/DDBJ whole genome shotgun (WGS) entry which is preliminary data.</text>
</comment>
<evidence type="ECO:0000259" key="4">
    <source>
        <dbReference type="Pfam" id="PF00248"/>
    </source>
</evidence>
<dbReference type="Proteomes" id="UP000718630">
    <property type="component" value="Unassembled WGS sequence"/>
</dbReference>
<keyword evidence="2" id="KW-0521">NADP</keyword>
<dbReference type="InterPro" id="IPR023210">
    <property type="entry name" value="NADP_OxRdtase_dom"/>
</dbReference>
<accession>A0A929N0B6</accession>
<organism evidence="5 6">
    <name type="scientific">Schaalia georgiae</name>
    <dbReference type="NCBI Taxonomy" id="52768"/>
    <lineage>
        <taxon>Bacteria</taxon>
        <taxon>Bacillati</taxon>
        <taxon>Actinomycetota</taxon>
        <taxon>Actinomycetes</taxon>
        <taxon>Actinomycetales</taxon>
        <taxon>Actinomycetaceae</taxon>
        <taxon>Schaalia</taxon>
    </lineage>
</organism>
<feature type="domain" description="NADP-dependent oxidoreductase" evidence="4">
    <location>
        <begin position="10"/>
        <end position="85"/>
    </location>
</feature>
<sequence>MILHQPAGDYITGYRKLEGAYKAGKLRSIGISNFNAAEVQHLIDECETTPALIQTECHPYFPQTELKELLAQHNIALQAWYPLGGRGNDSIMGEPLIGEIAKAHGKSPAQVILRWHVQQGNIVIPGSKTPSHIAQNIELFDFALTDEEMARIATLDKGDSIFHHTPEILDRFAHFVPDVDGQK</sequence>
<protein>
    <submittedName>
        <fullName evidence="5">Aldo/keto reductase</fullName>
    </submittedName>
</protein>
<name>A0A929N0B6_9ACTO</name>
<feature type="non-terminal residue" evidence="5">
    <location>
        <position position="1"/>
    </location>
</feature>
<keyword evidence="3" id="KW-0560">Oxidoreductase</keyword>
<evidence type="ECO:0000256" key="2">
    <source>
        <dbReference type="ARBA" id="ARBA00022857"/>
    </source>
</evidence>
<gene>
    <name evidence="5" type="ORF">HXK03_06380</name>
</gene>
<dbReference type="PANTHER" id="PTHR43827">
    <property type="entry name" value="2,5-DIKETO-D-GLUCONIC ACID REDUCTASE"/>
    <property type="match status" value="1"/>
</dbReference>
<evidence type="ECO:0000313" key="6">
    <source>
        <dbReference type="Proteomes" id="UP000718630"/>
    </source>
</evidence>
<dbReference type="GO" id="GO:0016616">
    <property type="term" value="F:oxidoreductase activity, acting on the CH-OH group of donors, NAD or NADP as acceptor"/>
    <property type="evidence" value="ECO:0007669"/>
    <property type="project" value="UniProtKB-ARBA"/>
</dbReference>
<evidence type="ECO:0000313" key="5">
    <source>
        <dbReference type="EMBL" id="MBF0940487.1"/>
    </source>
</evidence>
<dbReference type="PANTHER" id="PTHR43827:SF3">
    <property type="entry name" value="NADP-DEPENDENT OXIDOREDUCTASE DOMAIN-CONTAINING PROTEIN"/>
    <property type="match status" value="1"/>
</dbReference>
<dbReference type="EMBL" id="JABZFZ010000339">
    <property type="protein sequence ID" value="MBF0940487.1"/>
    <property type="molecule type" value="Genomic_DNA"/>
</dbReference>
<feature type="domain" description="NADP-dependent oxidoreductase" evidence="4">
    <location>
        <begin position="97"/>
        <end position="156"/>
    </location>
</feature>
<evidence type="ECO:0000256" key="1">
    <source>
        <dbReference type="ARBA" id="ARBA00007905"/>
    </source>
</evidence>
<dbReference type="SUPFAM" id="SSF51430">
    <property type="entry name" value="NAD(P)-linked oxidoreductase"/>
    <property type="match status" value="1"/>
</dbReference>
<dbReference type="Gene3D" id="3.20.20.100">
    <property type="entry name" value="NADP-dependent oxidoreductase domain"/>
    <property type="match status" value="1"/>
</dbReference>
<reference evidence="5" key="1">
    <citation type="submission" date="2020-04" db="EMBL/GenBank/DDBJ databases">
        <title>Deep metagenomics examines the oral microbiome during advanced dental caries in children, revealing novel taxa and co-occurrences with host molecules.</title>
        <authorList>
            <person name="Baker J.L."/>
            <person name="Morton J.T."/>
            <person name="Dinis M."/>
            <person name="Alvarez R."/>
            <person name="Tran N.C."/>
            <person name="Knight R."/>
            <person name="Edlund A."/>
        </authorList>
    </citation>
    <scope>NUCLEOTIDE SEQUENCE</scope>
    <source>
        <strain evidence="5">JCVI_32_bin.64</strain>
    </source>
</reference>
<dbReference type="InterPro" id="IPR036812">
    <property type="entry name" value="NAD(P)_OxRdtase_dom_sf"/>
</dbReference>
<dbReference type="AlphaFoldDB" id="A0A929N0B6"/>
<proteinExistence type="inferred from homology"/>